<protein>
    <recommendedName>
        <fullName evidence="4">Tachylectin</fullName>
    </recommendedName>
</protein>
<proteinExistence type="predicted"/>
<dbReference type="Proteomes" id="UP000610966">
    <property type="component" value="Unassembled WGS sequence"/>
</dbReference>
<sequence length="408" mass="43505">MLPRKGATLLLAAVLGMAVAAPASAAPARQSPSTWSYAELSPHDGYDVFHVVAAAGPSDIWAVGAQDAAMTTPPKVLRGTATQILEHFDGTAWRRVAGPPGGILELSASGPGNVWAITRHGSNPRKPSFRAVRWDGRRWTTMHAGSGSGSGSALKSMAATGDGGAWLATTTRTSNGRTRDGLLRYTGTRWRTVPTPKNLEISTIVARGKNDVWVVGRYDSGKAVYDDTTGGVPAVLRWDGRSLKRVPVPERAMPRHYKALNVTGIVVGKGGDLWLTCDDVTDGSFRGVLYRHAGKWRKLTEPDRSLLERIIPDGRGGAWFDYGLSRPMWHHRGGKWTGTAPPELPAGRTFGDFTGTVSGDATLIPGTTRIVRVGASSVPIEGKVISPQTMLPSYNSTDRLIVTGPGEA</sequence>
<dbReference type="SUPFAM" id="SSF63829">
    <property type="entry name" value="Calcium-dependent phosphotriesterase"/>
    <property type="match status" value="1"/>
</dbReference>
<evidence type="ECO:0000313" key="2">
    <source>
        <dbReference type="EMBL" id="GIH71931.1"/>
    </source>
</evidence>
<name>A0A8J3RCR9_9ACTN</name>
<reference evidence="2" key="1">
    <citation type="submission" date="2021-01" db="EMBL/GenBank/DDBJ databases">
        <title>Whole genome shotgun sequence of Sphaerimonospora thailandensis NBRC 107569.</title>
        <authorList>
            <person name="Komaki H."/>
            <person name="Tamura T."/>
        </authorList>
    </citation>
    <scope>NUCLEOTIDE SEQUENCE</scope>
    <source>
        <strain evidence="2">NBRC 107569</strain>
    </source>
</reference>
<gene>
    <name evidence="2" type="ORF">Mth01_41840</name>
</gene>
<accession>A0A8J3RCR9</accession>
<dbReference type="RefSeq" id="WP_204017612.1">
    <property type="nucleotide sequence ID" value="NZ_BOOG01000042.1"/>
</dbReference>
<evidence type="ECO:0008006" key="4">
    <source>
        <dbReference type="Google" id="ProtNLM"/>
    </source>
</evidence>
<feature type="signal peptide" evidence="1">
    <location>
        <begin position="1"/>
        <end position="25"/>
    </location>
</feature>
<dbReference type="AlphaFoldDB" id="A0A8J3RCR9"/>
<evidence type="ECO:0000313" key="3">
    <source>
        <dbReference type="Proteomes" id="UP000610966"/>
    </source>
</evidence>
<evidence type="ECO:0000256" key="1">
    <source>
        <dbReference type="SAM" id="SignalP"/>
    </source>
</evidence>
<organism evidence="2 3">
    <name type="scientific">Sphaerimonospora thailandensis</name>
    <dbReference type="NCBI Taxonomy" id="795644"/>
    <lineage>
        <taxon>Bacteria</taxon>
        <taxon>Bacillati</taxon>
        <taxon>Actinomycetota</taxon>
        <taxon>Actinomycetes</taxon>
        <taxon>Streptosporangiales</taxon>
        <taxon>Streptosporangiaceae</taxon>
        <taxon>Sphaerimonospora</taxon>
    </lineage>
</organism>
<dbReference type="EMBL" id="BOOG01000042">
    <property type="protein sequence ID" value="GIH71931.1"/>
    <property type="molecule type" value="Genomic_DNA"/>
</dbReference>
<keyword evidence="3" id="KW-1185">Reference proteome</keyword>
<comment type="caution">
    <text evidence="2">The sequence shown here is derived from an EMBL/GenBank/DDBJ whole genome shotgun (WGS) entry which is preliminary data.</text>
</comment>
<keyword evidence="1" id="KW-0732">Signal</keyword>
<feature type="chain" id="PRO_5035200859" description="Tachylectin" evidence="1">
    <location>
        <begin position="26"/>
        <end position="408"/>
    </location>
</feature>